<dbReference type="HOGENOM" id="CLU_1058347_0_0_1"/>
<name>S7XQ34_SPRLO</name>
<dbReference type="EMBL" id="ATCN01001052">
    <property type="protein sequence ID" value="EPR78073.1"/>
    <property type="molecule type" value="Genomic_DNA"/>
</dbReference>
<sequence length="263" mass="32031">MKKIDFLGMRNITHEYRREIRSEGKEEYLKYTVNFSDTQILRKNSIYANMKQTNNIRFSLTKNFDINRIPSHENYDKKSLKYITPIKRITRKKEIHRKNTLNEYFIVQNNHLKHHMFNKYLLPLLENLEDYNQEHFNPILDIFFKYSPYILLTGCIYLFKYIFNKLHHTSQDTENKSNFINNIENIHYDNNIQNVIPNCKYFIALYLTACNLSMKFWDEKFFISHFESAGLSKENMTTMEIEFLKHLKYDLEIVFKDIDYFLT</sequence>
<comment type="caution">
    <text evidence="1">The sequence shown here is derived from an EMBL/GenBank/DDBJ whole genome shotgun (WGS) entry which is preliminary data.</text>
</comment>
<keyword evidence="2" id="KW-1185">Reference proteome</keyword>
<dbReference type="InParanoid" id="S7XQ34"/>
<evidence type="ECO:0000313" key="1">
    <source>
        <dbReference type="EMBL" id="EPR78073.1"/>
    </source>
</evidence>
<gene>
    <name evidence="1" type="ORF">SLOPH_534</name>
</gene>
<reference evidence="2" key="1">
    <citation type="journal article" date="2013" name="PLoS Genet.">
        <title>The genome of Spraguea lophii and the basis of host-microsporidian interactions.</title>
        <authorList>
            <person name="Campbell S.E."/>
            <person name="Williams T.A."/>
            <person name="Yousuf A."/>
            <person name="Soanes D.M."/>
            <person name="Paszkiewicz K.H."/>
            <person name="Williams B.A.P."/>
        </authorList>
    </citation>
    <scope>NUCLEOTIDE SEQUENCE [LARGE SCALE GENOMIC DNA]</scope>
    <source>
        <strain evidence="2">42_110</strain>
    </source>
</reference>
<evidence type="ECO:0000313" key="2">
    <source>
        <dbReference type="Proteomes" id="UP000014978"/>
    </source>
</evidence>
<dbReference type="AlphaFoldDB" id="S7XQ34"/>
<dbReference type="Proteomes" id="UP000014978">
    <property type="component" value="Unassembled WGS sequence"/>
</dbReference>
<accession>S7XQ34</accession>
<protein>
    <submittedName>
        <fullName evidence="1">Uncharacterized protein</fullName>
    </submittedName>
</protein>
<proteinExistence type="predicted"/>
<dbReference type="VEuPathDB" id="MicrosporidiaDB:SLOPH_534"/>
<organism evidence="1 2">
    <name type="scientific">Spraguea lophii (strain 42_110)</name>
    <name type="common">Microsporidian parasite</name>
    <dbReference type="NCBI Taxonomy" id="1358809"/>
    <lineage>
        <taxon>Eukaryota</taxon>
        <taxon>Fungi</taxon>
        <taxon>Fungi incertae sedis</taxon>
        <taxon>Microsporidia</taxon>
        <taxon>Spragueidae</taxon>
        <taxon>Spraguea</taxon>
    </lineage>
</organism>